<name>A0AAD0HS48_MESFO</name>
<sequence>MLEKLIQVIAFCSFVISLTCLLSNFNRSFETTVKLFFLIFSYHTYMVSFSVKILFYIFFSWISIIFSEVINQIIRMRIMHFKFLFHNILLIWILYPILCFNQNMSS</sequence>
<keyword evidence="1" id="KW-0472">Membrane</keyword>
<gene>
    <name evidence="2" type="ORF">MflW12_4760</name>
</gene>
<dbReference type="Proteomes" id="UP000237990">
    <property type="component" value="Chromosome"/>
</dbReference>
<dbReference type="AlphaFoldDB" id="A0AAD0HS48"/>
<proteinExistence type="predicted"/>
<feature type="transmembrane region" description="Helical" evidence="1">
    <location>
        <begin position="45"/>
        <end position="66"/>
    </location>
</feature>
<accession>A0AAD0HS48</accession>
<keyword evidence="1" id="KW-0812">Transmembrane</keyword>
<feature type="transmembrane region" description="Helical" evidence="1">
    <location>
        <begin position="5"/>
        <end position="25"/>
    </location>
</feature>
<evidence type="ECO:0000256" key="1">
    <source>
        <dbReference type="SAM" id="Phobius"/>
    </source>
</evidence>
<organism evidence="2 3">
    <name type="scientific">Mesoplasma florum</name>
    <name type="common">Acholeplasma florum</name>
    <dbReference type="NCBI Taxonomy" id="2151"/>
    <lineage>
        <taxon>Bacteria</taxon>
        <taxon>Bacillati</taxon>
        <taxon>Mycoplasmatota</taxon>
        <taxon>Mollicutes</taxon>
        <taxon>Entomoplasmatales</taxon>
        <taxon>Entomoplasmataceae</taxon>
        <taxon>Mesoplasma</taxon>
    </lineage>
</organism>
<evidence type="ECO:0000313" key="2">
    <source>
        <dbReference type="EMBL" id="AVN65881.1"/>
    </source>
</evidence>
<keyword evidence="1" id="KW-1133">Transmembrane helix</keyword>
<evidence type="ECO:0000313" key="3">
    <source>
        <dbReference type="Proteomes" id="UP000237990"/>
    </source>
</evidence>
<reference evidence="2 3" key="1">
    <citation type="submission" date="2017-07" db="EMBL/GenBank/DDBJ databases">
        <title>Comparative genomic analysis of Mesoplasma florum.</title>
        <authorList>
            <person name="Baby V."/>
            <person name="Lachance J.-C."/>
            <person name="Gagnon J."/>
            <person name="Lucier J.-F."/>
            <person name="Matteau D."/>
            <person name="Knight T.F."/>
            <person name="Rodrigue S."/>
        </authorList>
    </citation>
    <scope>NUCLEOTIDE SEQUENCE [LARGE SCALE GENOMIC DNA]</scope>
    <source>
        <strain evidence="2 3">W12</strain>
    </source>
</reference>
<protein>
    <submittedName>
        <fullName evidence="2">Uncharacterized protein</fullName>
    </submittedName>
</protein>
<feature type="transmembrane region" description="Helical" evidence="1">
    <location>
        <begin position="78"/>
        <end position="98"/>
    </location>
</feature>
<dbReference type="EMBL" id="CP022432">
    <property type="protein sequence ID" value="AVN65881.1"/>
    <property type="molecule type" value="Genomic_DNA"/>
</dbReference>